<organism evidence="12">
    <name type="scientific">Qianjiang picorna-like virus 22</name>
    <dbReference type="NCBI Taxonomy" id="3239337"/>
    <lineage>
        <taxon>Viruses</taxon>
        <taxon>Riboviria</taxon>
        <taxon>Orthornavirae</taxon>
        <taxon>Pisuviricota</taxon>
        <taxon>Pisoniviricetes</taxon>
        <taxon>Picornavirales</taxon>
    </lineage>
</organism>
<keyword evidence="5" id="KW-0547">Nucleotide-binding</keyword>
<dbReference type="InterPro" id="IPR000605">
    <property type="entry name" value="Helicase_SF3_ssDNA/RNA_vir"/>
</dbReference>
<dbReference type="GO" id="GO:0006508">
    <property type="term" value="P:proteolysis"/>
    <property type="evidence" value="ECO:0007669"/>
    <property type="project" value="UniProtKB-KW"/>
</dbReference>
<dbReference type="InterPro" id="IPR043128">
    <property type="entry name" value="Rev_trsase/Diguanyl_cyclase"/>
</dbReference>
<dbReference type="GO" id="GO:0005524">
    <property type="term" value="F:ATP binding"/>
    <property type="evidence" value="ECO:0007669"/>
    <property type="project" value="UniProtKB-KW"/>
</dbReference>
<evidence type="ECO:0000256" key="7">
    <source>
        <dbReference type="ARBA" id="ARBA00022807"/>
    </source>
</evidence>
<evidence type="ECO:0000256" key="5">
    <source>
        <dbReference type="ARBA" id="ARBA00022741"/>
    </source>
</evidence>
<keyword evidence="1" id="KW-0696">RNA-directed RNA polymerase</keyword>
<feature type="domain" description="SF3 helicase" evidence="11">
    <location>
        <begin position="869"/>
        <end position="1049"/>
    </location>
</feature>
<dbReference type="InterPro" id="IPR007094">
    <property type="entry name" value="RNA-dir_pol_PSvirus"/>
</dbReference>
<evidence type="ECO:0000256" key="6">
    <source>
        <dbReference type="ARBA" id="ARBA00022801"/>
    </source>
</evidence>
<keyword evidence="9" id="KW-0693">Viral RNA replication</keyword>
<dbReference type="PRINTS" id="PR00918">
    <property type="entry name" value="CALICVIRUSNS"/>
</dbReference>
<dbReference type="SUPFAM" id="SSF50494">
    <property type="entry name" value="Trypsin-like serine proteases"/>
    <property type="match status" value="1"/>
</dbReference>
<dbReference type="SUPFAM" id="SSF56672">
    <property type="entry name" value="DNA/RNA polymerases"/>
    <property type="match status" value="1"/>
</dbReference>
<evidence type="ECO:0000256" key="1">
    <source>
        <dbReference type="ARBA" id="ARBA00022484"/>
    </source>
</evidence>
<evidence type="ECO:0000256" key="3">
    <source>
        <dbReference type="ARBA" id="ARBA00022679"/>
    </source>
</evidence>
<dbReference type="EMBL" id="PQ110660">
    <property type="protein sequence ID" value="XDO02803.1"/>
    <property type="molecule type" value="Genomic_RNA"/>
</dbReference>
<sequence length="1986" mass="225988">MATPQRNRIRSLKSFAPMDPRLKTFTAFKNDNLLDPNAVFAQRQQKRQLQKQSEVALPSGYCKQTVDNTTNLATKQHNRDNYATRISLNAPGSPLLDLNKTVKGVYPTNSQRISEFNRHSLCSCNNAHATFTETTEKLPDGTFKTKIIRTQTRMQLLRRFNRFDEITTDKHHYLVPKCDHGREHIAQPIQGTCHNCSRQLLHHLKRKDCECEAIYCSFCRRNFYTYSSTTEEYCHCPKPTFPLSLRTSSRPSFWQPSSKAFLRSLVSVPEVPTISMEDFPELTHTAQSFDAIRETQPSYTLLKSRIENYNIRETLRDNIVLDPRDMEYLAGNTDVCSTQLQYVFSGSSTIPIYDASRDLIFPDQTNDYMRMKKKQYQQSNEWKAVYFWENTSSSVLRAAFPHSIISRCTANVVHLFDHYNYNPHSQRIRDHLAAFPRKRHLFQALEWSCALRYENAQLPYTFTMDSFPVAFQGRWNRLGWDFVSRTNLRSNFCKKMTTLGASIEESPHGGVDFFYDHIYLANLDTTVPDVWECYKSGSVPINEMPFRDLYSLPQNVHIPDFKQNFFNINSYDRPPKLAQDIFTHKPQGGTVSALSSSAYAMSKAALTALSNALKSLWTTVKQKVTPAFWLASFLEGLGLFIDGIIDTPTNALGAMLAFGQLLTSSGTGMIAPFLHLSLHCKNIFETQTNPLLPHLFRSFKRFFTSAMTPIQLYRSDTDEVELTLPLRTHTKQSGESLFSTFFDAVCSFAKVARPAFTYFANLARDFNNIFRFGSTVGDMLKSLLEFLPRFVQRWFISTKGDEWLAHHIADKTSPVFKLWRMSIGYHEEARLNADDLASKRSDCINQYNLVLNLITTENIGPHPHLQNFLQTCMRLFSTIGPAKPRDAEPFCLYVSGDSGVGKSNMLPLLLAAIDHAEGKNTPEDELKKYVYTKTSTSEYWAGYNPLVHKYVVYDDFAQDRAEQDIKDLISIVSVNAFIPEMPSVDPNTADTLGVKGTQFTSPYVILLSNLSNIESLTQQDNSAVNRRRHLHFHLTWKNDALFSLSAPRVHQPNMGHAKISLLKAPLPGFTKEMTVSLNDMPLIISESVKSFHNRVTTLRNTTSLLASDWKQHITTNMKSDVMQTLTHAPNVLEALWFTGYMAMDVCHKFGLIYRFAAGMEYFWNKSPAATWILLAFSTFMTAFGIYLLLSSSYAQSGTTTTSSQKPIKSLPQSGTNLADVLHANTAYAELFVDGVRRRYTTIYFLKGTTFITVEHFFLNPNDEGGRYIENATLRIIDPRSVDSHFDFPLDPKIISRVDKKDLALYTLPPNRYSAHRDMTNHFNDSTATFRNKDVEMGLIRDYKRTIHIGTVTNETATVIYETSPNGKPERVISTDCIEYSIRTDYGDCGSPVILLSSQPKIIALHTSSNIRTSHGTGVVISKALIQRALKEHNQFTICVTQSKEFPYTPATTASSAESIGLEGVLTYEGLSERPTHQPTKTKLRPSPIQGLLLEPTTAPAVLSETDSRIPKGTKLLVNGINKYSKQIKLFPEDIVAAAAASIEEELLSFPSTTPRRLLTLGEAINGIPDEPYIDSLNFSTSSGAPFSLDNKLKGKKDKLFNNVNNYRTIADTTLQNLVDERLELLQQSSRPLIPWLDSLKDERRPIAKQTKPRLFVVAPLDYVIIDRMYNLCFTSHFYQSRIRTFSAVGINKGSREWDLMIRTLSSVGNNGFDGDYSSFDGTLSAQLASYLPATMTAFYGDDNLAQRRTLLQEIFFCFHQGKNFLYSTKGGNSSGGDMTVVINTYVSEMYLRCAWQLIMPSQYSNLYYYRKFVRTAIYGDDNLVIVDDYFITYFNATTVSKKFAEYGLVYTSASKTSQDVPYKPITELSFLKNTTRLWNGYYVPLFDESANLEITNWIRQCEDPEQATEDNCNAMLRSAFFYGRQRYMELRNTILSARPTYNLLHFNTLFNEFFQQGYISDPTNDYGFTRNPGNVSREDTHHYLLL</sequence>
<dbReference type="Pfam" id="PF00910">
    <property type="entry name" value="RNA_helicase"/>
    <property type="match status" value="1"/>
</dbReference>
<evidence type="ECO:0000259" key="10">
    <source>
        <dbReference type="PROSITE" id="PS50507"/>
    </source>
</evidence>
<dbReference type="InterPro" id="IPR001205">
    <property type="entry name" value="RNA-dir_pol_C"/>
</dbReference>
<evidence type="ECO:0000256" key="8">
    <source>
        <dbReference type="ARBA" id="ARBA00022840"/>
    </source>
</evidence>
<protein>
    <submittedName>
        <fullName evidence="12">Polyprotein</fullName>
    </submittedName>
</protein>
<keyword evidence="8" id="KW-0067">ATP-binding</keyword>
<dbReference type="InterPro" id="IPR014759">
    <property type="entry name" value="Helicase_SF3_ssRNA_vir"/>
</dbReference>
<dbReference type="GO" id="GO:0003968">
    <property type="term" value="F:RNA-directed RNA polymerase activity"/>
    <property type="evidence" value="ECO:0007669"/>
    <property type="project" value="UniProtKB-KW"/>
</dbReference>
<dbReference type="PROSITE" id="PS50507">
    <property type="entry name" value="RDRP_SSRNA_POS"/>
    <property type="match status" value="1"/>
</dbReference>
<keyword evidence="4" id="KW-0548">Nucleotidyltransferase</keyword>
<dbReference type="Gene3D" id="2.40.10.10">
    <property type="entry name" value="Trypsin-like serine proteases"/>
    <property type="match status" value="1"/>
</dbReference>
<keyword evidence="3" id="KW-0808">Transferase</keyword>
<dbReference type="CDD" id="cd23169">
    <property type="entry name" value="ps-ssRNAv-Picornavirales"/>
    <property type="match status" value="1"/>
</dbReference>
<dbReference type="GO" id="GO:0039694">
    <property type="term" value="P:viral RNA genome replication"/>
    <property type="evidence" value="ECO:0007669"/>
    <property type="project" value="InterPro"/>
</dbReference>
<feature type="domain" description="RdRp catalytic" evidence="10">
    <location>
        <begin position="1709"/>
        <end position="1834"/>
    </location>
</feature>
<dbReference type="InterPro" id="IPR004004">
    <property type="entry name" value="Helic/Pol/Pept_Calicivir-typ"/>
</dbReference>
<dbReference type="InterPro" id="IPR043502">
    <property type="entry name" value="DNA/RNA_pol_sf"/>
</dbReference>
<reference evidence="12" key="1">
    <citation type="submission" date="2024-07" db="EMBL/GenBank/DDBJ databases">
        <authorList>
            <person name="Guo G."/>
            <person name="Liu Z."/>
            <person name="Weng S."/>
            <person name="He J."/>
        </authorList>
    </citation>
    <scope>NUCLEOTIDE SEQUENCE</scope>
    <source>
        <strain evidence="12">QJ3DG1546</strain>
    </source>
</reference>
<dbReference type="Gene3D" id="3.30.70.270">
    <property type="match status" value="1"/>
</dbReference>
<evidence type="ECO:0000256" key="9">
    <source>
        <dbReference type="ARBA" id="ARBA00022953"/>
    </source>
</evidence>
<dbReference type="GO" id="GO:0003724">
    <property type="term" value="F:RNA helicase activity"/>
    <property type="evidence" value="ECO:0007669"/>
    <property type="project" value="InterPro"/>
</dbReference>
<dbReference type="GO" id="GO:0003723">
    <property type="term" value="F:RNA binding"/>
    <property type="evidence" value="ECO:0007669"/>
    <property type="project" value="InterPro"/>
</dbReference>
<name>A0AB39JCP9_9VIRU</name>
<keyword evidence="7" id="KW-0788">Thiol protease</keyword>
<keyword evidence="6" id="KW-0378">Hydrolase</keyword>
<accession>A0AB39JCP9</accession>
<evidence type="ECO:0000256" key="4">
    <source>
        <dbReference type="ARBA" id="ARBA00022695"/>
    </source>
</evidence>
<evidence type="ECO:0000256" key="2">
    <source>
        <dbReference type="ARBA" id="ARBA00022670"/>
    </source>
</evidence>
<keyword evidence="2" id="KW-0645">Protease</keyword>
<dbReference type="Pfam" id="PF00680">
    <property type="entry name" value="RdRP_1"/>
    <property type="match status" value="1"/>
</dbReference>
<dbReference type="InterPro" id="IPR009003">
    <property type="entry name" value="Peptidase_S1_PA"/>
</dbReference>
<evidence type="ECO:0000313" key="12">
    <source>
        <dbReference type="EMBL" id="XDO02803.1"/>
    </source>
</evidence>
<proteinExistence type="predicted"/>
<dbReference type="GO" id="GO:0008234">
    <property type="term" value="F:cysteine-type peptidase activity"/>
    <property type="evidence" value="ECO:0007669"/>
    <property type="project" value="UniProtKB-KW"/>
</dbReference>
<evidence type="ECO:0000259" key="11">
    <source>
        <dbReference type="PROSITE" id="PS51218"/>
    </source>
</evidence>
<dbReference type="InterPro" id="IPR043504">
    <property type="entry name" value="Peptidase_S1_PA_chymotrypsin"/>
</dbReference>
<dbReference type="PROSITE" id="PS51218">
    <property type="entry name" value="SF3_HELICASE_2"/>
    <property type="match status" value="1"/>
</dbReference>
<dbReference type="GO" id="GO:0006351">
    <property type="term" value="P:DNA-templated transcription"/>
    <property type="evidence" value="ECO:0007669"/>
    <property type="project" value="InterPro"/>
</dbReference>